<gene>
    <name evidence="8" type="ORF">GCM10008906_25130</name>
</gene>
<evidence type="ECO:0000256" key="5">
    <source>
        <dbReference type="ARBA" id="ARBA00022989"/>
    </source>
</evidence>
<feature type="transmembrane region" description="Helical" evidence="7">
    <location>
        <begin position="314"/>
        <end position="334"/>
    </location>
</feature>
<keyword evidence="5 7" id="KW-1133">Transmembrane helix</keyword>
<keyword evidence="3" id="KW-1003">Cell membrane</keyword>
<feature type="transmembrane region" description="Helical" evidence="7">
    <location>
        <begin position="80"/>
        <end position="98"/>
    </location>
</feature>
<evidence type="ECO:0000256" key="3">
    <source>
        <dbReference type="ARBA" id="ARBA00022475"/>
    </source>
</evidence>
<feature type="transmembrane region" description="Helical" evidence="7">
    <location>
        <begin position="169"/>
        <end position="195"/>
    </location>
</feature>
<keyword evidence="4 7" id="KW-0812">Transmembrane</keyword>
<keyword evidence="9" id="KW-1185">Reference proteome</keyword>
<evidence type="ECO:0000256" key="1">
    <source>
        <dbReference type="ARBA" id="ARBA00004651"/>
    </source>
</evidence>
<evidence type="ECO:0000256" key="2">
    <source>
        <dbReference type="ARBA" id="ARBA00022448"/>
    </source>
</evidence>
<dbReference type="Gene3D" id="1.20.1250.20">
    <property type="entry name" value="MFS general substrate transporter like domains"/>
    <property type="match status" value="2"/>
</dbReference>
<accession>A0ABN1JLW6</accession>
<dbReference type="Proteomes" id="UP001501510">
    <property type="component" value="Unassembled WGS sequence"/>
</dbReference>
<dbReference type="SUPFAM" id="SSF103473">
    <property type="entry name" value="MFS general substrate transporter"/>
    <property type="match status" value="1"/>
</dbReference>
<evidence type="ECO:0000313" key="9">
    <source>
        <dbReference type="Proteomes" id="UP001501510"/>
    </source>
</evidence>
<organism evidence="8 9">
    <name type="scientific">Clostridium oceanicum</name>
    <dbReference type="NCBI Taxonomy" id="1543"/>
    <lineage>
        <taxon>Bacteria</taxon>
        <taxon>Bacillati</taxon>
        <taxon>Bacillota</taxon>
        <taxon>Clostridia</taxon>
        <taxon>Eubacteriales</taxon>
        <taxon>Clostridiaceae</taxon>
        <taxon>Clostridium</taxon>
    </lineage>
</organism>
<dbReference type="PANTHER" id="PTHR23517:SF15">
    <property type="entry name" value="PROTON-DEPENDENT OLIGOPEPTIDE FAMILY TRANSPORT PROTEIN"/>
    <property type="match status" value="1"/>
</dbReference>
<dbReference type="Pfam" id="PF07690">
    <property type="entry name" value="MFS_1"/>
    <property type="match status" value="1"/>
</dbReference>
<dbReference type="RefSeq" id="WP_343761997.1">
    <property type="nucleotide sequence ID" value="NZ_BAAACG010000010.1"/>
</dbReference>
<dbReference type="InterPro" id="IPR005279">
    <property type="entry name" value="Dipep/tripep_permease"/>
</dbReference>
<dbReference type="EMBL" id="BAAACG010000010">
    <property type="protein sequence ID" value="GAA0742513.1"/>
    <property type="molecule type" value="Genomic_DNA"/>
</dbReference>
<feature type="transmembrane region" description="Helical" evidence="7">
    <location>
        <begin position="30"/>
        <end position="49"/>
    </location>
</feature>
<dbReference type="InterPro" id="IPR050171">
    <property type="entry name" value="MFS_Transporters"/>
</dbReference>
<reference evidence="8 9" key="1">
    <citation type="journal article" date="2019" name="Int. J. Syst. Evol. Microbiol.">
        <title>The Global Catalogue of Microorganisms (GCM) 10K type strain sequencing project: providing services to taxonomists for standard genome sequencing and annotation.</title>
        <authorList>
            <consortium name="The Broad Institute Genomics Platform"/>
            <consortium name="The Broad Institute Genome Sequencing Center for Infectious Disease"/>
            <person name="Wu L."/>
            <person name="Ma J."/>
        </authorList>
    </citation>
    <scope>NUCLEOTIDE SEQUENCE [LARGE SCALE GENOMIC DNA]</scope>
    <source>
        <strain evidence="8 9">JCM 1407</strain>
    </source>
</reference>
<feature type="transmembrane region" description="Helical" evidence="7">
    <location>
        <begin position="413"/>
        <end position="431"/>
    </location>
</feature>
<evidence type="ECO:0000313" key="8">
    <source>
        <dbReference type="EMBL" id="GAA0742513.1"/>
    </source>
</evidence>
<dbReference type="PANTHER" id="PTHR23517">
    <property type="entry name" value="RESISTANCE PROTEIN MDTM, PUTATIVE-RELATED-RELATED"/>
    <property type="match status" value="1"/>
</dbReference>
<feature type="transmembrane region" description="Helical" evidence="7">
    <location>
        <begin position="233"/>
        <end position="261"/>
    </location>
</feature>
<feature type="transmembrane region" description="Helical" evidence="7">
    <location>
        <begin position="55"/>
        <end position="73"/>
    </location>
</feature>
<keyword evidence="2" id="KW-0813">Transport</keyword>
<comment type="caution">
    <text evidence="8">The sequence shown here is derived from an EMBL/GenBank/DDBJ whole genome shotgun (WGS) entry which is preliminary data.</text>
</comment>
<evidence type="ECO:0000256" key="6">
    <source>
        <dbReference type="ARBA" id="ARBA00023136"/>
    </source>
</evidence>
<dbReference type="InterPro" id="IPR036259">
    <property type="entry name" value="MFS_trans_sf"/>
</dbReference>
<comment type="subcellular location">
    <subcellularLocation>
        <location evidence="1">Cell membrane</location>
        <topology evidence="1">Multi-pass membrane protein</topology>
    </subcellularLocation>
</comment>
<dbReference type="InterPro" id="IPR011701">
    <property type="entry name" value="MFS"/>
</dbReference>
<keyword evidence="6 7" id="KW-0472">Membrane</keyword>
<name>A0ABN1JLW6_9CLOT</name>
<protein>
    <submittedName>
        <fullName evidence="8">Peptide MFS transporter</fullName>
    </submittedName>
</protein>
<proteinExistence type="predicted"/>
<evidence type="ECO:0000256" key="7">
    <source>
        <dbReference type="SAM" id="Phobius"/>
    </source>
</evidence>
<feature type="transmembrane region" description="Helical" evidence="7">
    <location>
        <begin position="104"/>
        <end position="121"/>
    </location>
</feature>
<feature type="transmembrane region" description="Helical" evidence="7">
    <location>
        <begin position="346"/>
        <end position="367"/>
    </location>
</feature>
<feature type="transmembrane region" description="Helical" evidence="7">
    <location>
        <begin position="379"/>
        <end position="401"/>
    </location>
</feature>
<feature type="transmembrane region" description="Helical" evidence="7">
    <location>
        <begin position="142"/>
        <end position="163"/>
    </location>
</feature>
<sequence length="452" mass="50050">MENKKKTPVGFYFCSLAFTFERFAFYSAKWLIAVFVVAKVASGGLGLTPADAAKMSANLVAWTYAAPLVGSFISDRFIGARYLVPLGLIFMGAGYLVAWQATSATMINIMIVLVSIGTGLFKSQVSAITGRLFDDQKQLDSAFSIQYSYVNFGSFIGTTVLGVLAGVMGYSFCFLICAIMTFVYAFIFVCGWKFLGDAGKKPFKVDEHKEIKSEKEENKEEKRPLTSLEKKRVGAIILVSFFSIVFWLFWYLAYMPVYYYWGGDNGLANWMIGSFKVPTAWFDSLNALCCITLGPVLGKVWAKLAKRPQGDMSMFKKTGLGMMLLGVSYIIFAMADVTRGDSLLPLAWLVVFGIVLSLGEMVFSPLGNSFIAKFSPGRVLTLMMSVWVLASFFAAKCYGYLYEFTLKFKFAPVYFTVAAIAIVCGLVLWALDKKLNSLVIDEKEAHGESVNM</sequence>
<dbReference type="CDD" id="cd17346">
    <property type="entry name" value="MFS_DtpA_like"/>
    <property type="match status" value="1"/>
</dbReference>
<evidence type="ECO:0000256" key="4">
    <source>
        <dbReference type="ARBA" id="ARBA00022692"/>
    </source>
</evidence>